<dbReference type="AlphaFoldDB" id="A0A5C6TIL1"/>
<organism evidence="1 2">
    <name type="scientific">Fusarium oxysporum f. sp. cubense</name>
    <dbReference type="NCBI Taxonomy" id="61366"/>
    <lineage>
        <taxon>Eukaryota</taxon>
        <taxon>Fungi</taxon>
        <taxon>Dikarya</taxon>
        <taxon>Ascomycota</taxon>
        <taxon>Pezizomycotina</taxon>
        <taxon>Sordariomycetes</taxon>
        <taxon>Hypocreomycetidae</taxon>
        <taxon>Hypocreales</taxon>
        <taxon>Nectriaceae</taxon>
        <taxon>Fusarium</taxon>
        <taxon>Fusarium oxysporum species complex</taxon>
    </lineage>
</organism>
<reference evidence="1 2" key="1">
    <citation type="submission" date="2019-07" db="EMBL/GenBank/DDBJ databases">
        <title>The First High-Quality Draft Genome Sequence of the Causal Agent of the Current Panama Disease Epidemic.</title>
        <authorList>
            <person name="Warmington R.J."/>
            <person name="Kay W."/>
            <person name="Jeffries A."/>
            <person name="Bebber D."/>
            <person name="Moore K."/>
            <person name="Studholme D.J."/>
        </authorList>
    </citation>
    <scope>NUCLEOTIDE SEQUENCE [LARGE SCALE GENOMIC DNA]</scope>
    <source>
        <strain evidence="1 2">TR4</strain>
    </source>
</reference>
<dbReference type="EMBL" id="VMNF01000003">
    <property type="protein sequence ID" value="TXC10707.1"/>
    <property type="molecule type" value="Genomic_DNA"/>
</dbReference>
<dbReference type="Proteomes" id="UP000321331">
    <property type="component" value="Unassembled WGS sequence"/>
</dbReference>
<protein>
    <submittedName>
        <fullName evidence="1">Uncharacterized protein</fullName>
    </submittedName>
</protein>
<accession>A0A5C6TIL1</accession>
<name>A0A5C6TIL1_FUSOC</name>
<proteinExistence type="predicted"/>
<gene>
    <name evidence="1" type="ORF">FocTR4_00006197</name>
</gene>
<comment type="caution">
    <text evidence="1">The sequence shown here is derived from an EMBL/GenBank/DDBJ whole genome shotgun (WGS) entry which is preliminary data.</text>
</comment>
<evidence type="ECO:0000313" key="1">
    <source>
        <dbReference type="EMBL" id="TXC10707.1"/>
    </source>
</evidence>
<evidence type="ECO:0000313" key="2">
    <source>
        <dbReference type="Proteomes" id="UP000321331"/>
    </source>
</evidence>
<sequence length="84" mass="9909">MAIKTMNTSSDYNQRQEVNFYNDKSFCKQHKDPRIGPKEAAEANDFQPDKSHSFNVNPFIIQHRNYHIVYLSTTPLDLFHLFFA</sequence>